<evidence type="ECO:0000313" key="1">
    <source>
        <dbReference type="EMBL" id="CAG7861322.1"/>
    </source>
</evidence>
<gene>
    <name evidence="1" type="ORF">BRAPAZ1V2_A09P17890.2</name>
</gene>
<name>A0A8D9CML1_BRACM</name>
<dbReference type="AlphaFoldDB" id="A0A8D9CML1"/>
<dbReference type="EMBL" id="LS974625">
    <property type="protein sequence ID" value="CAG7861322.1"/>
    <property type="molecule type" value="Genomic_DNA"/>
</dbReference>
<dbReference type="Proteomes" id="UP000694005">
    <property type="component" value="Chromosome A09"/>
</dbReference>
<sequence length="119" mass="14060">MATQKKIQTSSASNEKVTIQHFRPQHTTKLLLDPKHQLSGETMEFILADENMFDISKRICQQITRLGLLLQIEENKLRMSKRCYTLKLRVSDIVFTKSESYSFDFQHRQRFLFISSFVD</sequence>
<dbReference type="Gramene" id="A09p17890.2_BraZ1">
    <property type="protein sequence ID" value="A09p17890.2_BraZ1.CDS"/>
    <property type="gene ID" value="A09g17890.2_BraZ1"/>
</dbReference>
<reference evidence="1 2" key="1">
    <citation type="submission" date="2021-07" db="EMBL/GenBank/DDBJ databases">
        <authorList>
            <consortium name="Genoscope - CEA"/>
            <person name="William W."/>
        </authorList>
    </citation>
    <scope>NUCLEOTIDE SEQUENCE [LARGE SCALE GENOMIC DNA]</scope>
</reference>
<accession>A0A8D9CML1</accession>
<protein>
    <submittedName>
        <fullName evidence="1">Uncharacterized protein</fullName>
    </submittedName>
</protein>
<evidence type="ECO:0000313" key="2">
    <source>
        <dbReference type="Proteomes" id="UP000694005"/>
    </source>
</evidence>
<proteinExistence type="predicted"/>
<organism evidence="1 2">
    <name type="scientific">Brassica campestris</name>
    <name type="common">Field mustard</name>
    <dbReference type="NCBI Taxonomy" id="3711"/>
    <lineage>
        <taxon>Eukaryota</taxon>
        <taxon>Viridiplantae</taxon>
        <taxon>Streptophyta</taxon>
        <taxon>Embryophyta</taxon>
        <taxon>Tracheophyta</taxon>
        <taxon>Spermatophyta</taxon>
        <taxon>Magnoliopsida</taxon>
        <taxon>eudicotyledons</taxon>
        <taxon>Gunneridae</taxon>
        <taxon>Pentapetalae</taxon>
        <taxon>rosids</taxon>
        <taxon>malvids</taxon>
        <taxon>Brassicales</taxon>
        <taxon>Brassicaceae</taxon>
        <taxon>Brassiceae</taxon>
        <taxon>Brassica</taxon>
    </lineage>
</organism>